<protein>
    <submittedName>
        <fullName evidence="1">Uncharacterized protein</fullName>
    </submittedName>
</protein>
<evidence type="ECO:0000313" key="2">
    <source>
        <dbReference type="Proteomes" id="UP001160148"/>
    </source>
</evidence>
<gene>
    <name evidence="1" type="ORF">MEUPH1_LOCUS21532</name>
</gene>
<comment type="caution">
    <text evidence="1">The sequence shown here is derived from an EMBL/GenBank/DDBJ whole genome shotgun (WGS) entry which is preliminary data.</text>
</comment>
<dbReference type="AlphaFoldDB" id="A0AAV0XHF9"/>
<sequence length="161" mass="18697">MFISKWYNESVIPKNKVQTIISDVSMMQEMNISILKNEVLNILNENKCELNSISKITSMFDIIQNPFDKLEFEFLRLKKLKQLGVYITPIAVHIGNRLTNNTKNDSTIMPNKDIYIYYIPLDEVLKIFLEQPNVFEIITNNLEKLFSSNGDIICSLVQCNI</sequence>
<organism evidence="1 2">
    <name type="scientific">Macrosiphum euphorbiae</name>
    <name type="common">potato aphid</name>
    <dbReference type="NCBI Taxonomy" id="13131"/>
    <lineage>
        <taxon>Eukaryota</taxon>
        <taxon>Metazoa</taxon>
        <taxon>Ecdysozoa</taxon>
        <taxon>Arthropoda</taxon>
        <taxon>Hexapoda</taxon>
        <taxon>Insecta</taxon>
        <taxon>Pterygota</taxon>
        <taxon>Neoptera</taxon>
        <taxon>Paraneoptera</taxon>
        <taxon>Hemiptera</taxon>
        <taxon>Sternorrhyncha</taxon>
        <taxon>Aphidomorpha</taxon>
        <taxon>Aphidoidea</taxon>
        <taxon>Aphididae</taxon>
        <taxon>Macrosiphini</taxon>
        <taxon>Macrosiphum</taxon>
    </lineage>
</organism>
<keyword evidence="2" id="KW-1185">Reference proteome</keyword>
<accession>A0AAV0XHF9</accession>
<dbReference type="Proteomes" id="UP001160148">
    <property type="component" value="Unassembled WGS sequence"/>
</dbReference>
<reference evidence="1 2" key="1">
    <citation type="submission" date="2023-01" db="EMBL/GenBank/DDBJ databases">
        <authorList>
            <person name="Whitehead M."/>
        </authorList>
    </citation>
    <scope>NUCLEOTIDE SEQUENCE [LARGE SCALE GENOMIC DNA]</scope>
</reference>
<name>A0AAV0XHF9_9HEMI</name>
<evidence type="ECO:0000313" key="1">
    <source>
        <dbReference type="EMBL" id="CAI6367011.1"/>
    </source>
</evidence>
<proteinExistence type="predicted"/>
<dbReference type="EMBL" id="CARXXK010000004">
    <property type="protein sequence ID" value="CAI6367011.1"/>
    <property type="molecule type" value="Genomic_DNA"/>
</dbReference>